<sequence>MRLFRTSLGRLTARSAAVLVLALGTMTLSAAPSYANTSVGVGQTLMTAGPADAREASQKLVSGLEDFNATFTEDSSAAGAAAVSQVRDEVAAGRLTVHLPAGATIAGADAKVWLSKTGERSIFLPYVGSLVKPSGLTVVFDAKGAVAGTLEAVYQEKSATSGTVAVWLNGELKANVLIDATGATTPAHSPAPSANNPITIQSWWDDFQYCLSNIMAVPGWAITGIGIACGIGCAISAGAGCLVCLTGAAGAYGFAVSYCIGWASS</sequence>
<protein>
    <submittedName>
        <fullName evidence="2">Uncharacterized protein</fullName>
    </submittedName>
</protein>
<evidence type="ECO:0000313" key="2">
    <source>
        <dbReference type="EMBL" id="BCJ67974.1"/>
    </source>
</evidence>
<name>A0A810N635_9ACTN</name>
<evidence type="ECO:0000313" key="3">
    <source>
        <dbReference type="Proteomes" id="UP000680866"/>
    </source>
</evidence>
<keyword evidence="1" id="KW-0732">Signal</keyword>
<feature type="chain" id="PRO_5032381663" evidence="1">
    <location>
        <begin position="31"/>
        <end position="265"/>
    </location>
</feature>
<feature type="signal peptide" evidence="1">
    <location>
        <begin position="1"/>
        <end position="30"/>
    </location>
</feature>
<dbReference type="Proteomes" id="UP000680866">
    <property type="component" value="Chromosome"/>
</dbReference>
<evidence type="ECO:0000256" key="1">
    <source>
        <dbReference type="SAM" id="SignalP"/>
    </source>
</evidence>
<keyword evidence="3" id="KW-1185">Reference proteome</keyword>
<dbReference type="KEGG" id="pry:Prubr_49950"/>
<accession>A0A810N635</accession>
<gene>
    <name evidence="2" type="ORF">Prubr_49950</name>
</gene>
<proteinExistence type="predicted"/>
<reference evidence="2" key="1">
    <citation type="submission" date="2020-08" db="EMBL/GenBank/DDBJ databases">
        <title>Whole genome shotgun sequence of Polymorphospora rubra NBRC 101157.</title>
        <authorList>
            <person name="Komaki H."/>
            <person name="Tamura T."/>
        </authorList>
    </citation>
    <scope>NUCLEOTIDE SEQUENCE</scope>
    <source>
        <strain evidence="2">NBRC 101157</strain>
    </source>
</reference>
<organism evidence="2 3">
    <name type="scientific">Polymorphospora rubra</name>
    <dbReference type="NCBI Taxonomy" id="338584"/>
    <lineage>
        <taxon>Bacteria</taxon>
        <taxon>Bacillati</taxon>
        <taxon>Actinomycetota</taxon>
        <taxon>Actinomycetes</taxon>
        <taxon>Micromonosporales</taxon>
        <taxon>Micromonosporaceae</taxon>
        <taxon>Polymorphospora</taxon>
    </lineage>
</organism>
<dbReference type="AlphaFoldDB" id="A0A810N635"/>
<dbReference type="EMBL" id="AP023359">
    <property type="protein sequence ID" value="BCJ67974.1"/>
    <property type="molecule type" value="Genomic_DNA"/>
</dbReference>